<accession>A0A8S3SGV4</accession>
<dbReference type="AlphaFoldDB" id="A0A8S3SGV4"/>
<proteinExistence type="predicted"/>
<evidence type="ECO:0000313" key="2">
    <source>
        <dbReference type="Proteomes" id="UP000683360"/>
    </source>
</evidence>
<protein>
    <submittedName>
        <fullName evidence="1">Uncharacterized protein</fullName>
    </submittedName>
</protein>
<dbReference type="Proteomes" id="UP000683360">
    <property type="component" value="Unassembled WGS sequence"/>
</dbReference>
<comment type="caution">
    <text evidence="1">The sequence shown here is derived from an EMBL/GenBank/DDBJ whole genome shotgun (WGS) entry which is preliminary data.</text>
</comment>
<evidence type="ECO:0000313" key="1">
    <source>
        <dbReference type="EMBL" id="CAG2217412.1"/>
    </source>
</evidence>
<name>A0A8S3SGV4_MYTED</name>
<dbReference type="EMBL" id="CAJPWZ010001541">
    <property type="protein sequence ID" value="CAG2217412.1"/>
    <property type="molecule type" value="Genomic_DNA"/>
</dbReference>
<keyword evidence="2" id="KW-1185">Reference proteome</keyword>
<sequence length="242" mass="27595">MSLLNLALQNVALERPDMIEDYERKMKRNGSMTKVRNIGEKELHYNKLFDNLHWLPDPVQVQKDSNEYKSFDDVYGVETDDSGRPSLVSKNVPTSADLGHKGGFVAARARSFIICRVCGNRRVVYSGKRLTIDQMRLIERVQEEFIFTCGAPLFPDGVMKETVYVREGQSCNSEMETTYYSDVNGLNTPVCFFCGDTEVITNQEIQNLKQEYGIVRPICDTCFQGGKRPAVRNALKTNKKKR</sequence>
<dbReference type="OrthoDB" id="6150951at2759"/>
<organism evidence="1 2">
    <name type="scientific">Mytilus edulis</name>
    <name type="common">Blue mussel</name>
    <dbReference type="NCBI Taxonomy" id="6550"/>
    <lineage>
        <taxon>Eukaryota</taxon>
        <taxon>Metazoa</taxon>
        <taxon>Spiralia</taxon>
        <taxon>Lophotrochozoa</taxon>
        <taxon>Mollusca</taxon>
        <taxon>Bivalvia</taxon>
        <taxon>Autobranchia</taxon>
        <taxon>Pteriomorphia</taxon>
        <taxon>Mytilida</taxon>
        <taxon>Mytiloidea</taxon>
        <taxon>Mytilidae</taxon>
        <taxon>Mytilinae</taxon>
        <taxon>Mytilus</taxon>
    </lineage>
</organism>
<gene>
    <name evidence="1" type="ORF">MEDL_31098</name>
</gene>
<reference evidence="1" key="1">
    <citation type="submission" date="2021-03" db="EMBL/GenBank/DDBJ databases">
        <authorList>
            <person name="Bekaert M."/>
        </authorList>
    </citation>
    <scope>NUCLEOTIDE SEQUENCE</scope>
</reference>